<dbReference type="EMBL" id="JAESVD010000003">
    <property type="protein sequence ID" value="MBL4912826.1"/>
    <property type="molecule type" value="Genomic_DNA"/>
</dbReference>
<name>A0ABS1SWA8_9GAMM</name>
<evidence type="ECO:0008006" key="3">
    <source>
        <dbReference type="Google" id="ProtNLM"/>
    </source>
</evidence>
<proteinExistence type="predicted"/>
<dbReference type="SUPFAM" id="SSF48695">
    <property type="entry name" value="Multiheme cytochromes"/>
    <property type="match status" value="1"/>
</dbReference>
<dbReference type="Proteomes" id="UP000604898">
    <property type="component" value="Unassembled WGS sequence"/>
</dbReference>
<protein>
    <recommendedName>
        <fullName evidence="3">Cytochrome c-552/4 domain-containing protein</fullName>
    </recommendedName>
</protein>
<dbReference type="PROSITE" id="PS51257">
    <property type="entry name" value="PROKAR_LIPOPROTEIN"/>
    <property type="match status" value="1"/>
</dbReference>
<accession>A0ABS1SWA8</accession>
<organism evidence="1 2">
    <name type="scientific">Shewanella schlegeliana</name>
    <dbReference type="NCBI Taxonomy" id="190308"/>
    <lineage>
        <taxon>Bacteria</taxon>
        <taxon>Pseudomonadati</taxon>
        <taxon>Pseudomonadota</taxon>
        <taxon>Gammaproteobacteria</taxon>
        <taxon>Alteromonadales</taxon>
        <taxon>Shewanellaceae</taxon>
        <taxon>Shewanella</taxon>
    </lineage>
</organism>
<gene>
    <name evidence="1" type="ORF">JMA39_06710</name>
</gene>
<evidence type="ECO:0000313" key="1">
    <source>
        <dbReference type="EMBL" id="MBL4912826.1"/>
    </source>
</evidence>
<reference evidence="1 2" key="1">
    <citation type="submission" date="2021-01" db="EMBL/GenBank/DDBJ databases">
        <title>Genome sequence of Shewanella schlegeliana JCM 11561.</title>
        <authorList>
            <person name="Zhang H."/>
            <person name="Li C."/>
        </authorList>
    </citation>
    <scope>NUCLEOTIDE SEQUENCE [LARGE SCALE GENOMIC DNA]</scope>
    <source>
        <strain evidence="1 2">JCM 11561</strain>
    </source>
</reference>
<sequence>MMNKLPLAVLLAAFFLGGCGSDSETASPSLPDPEQPKPDFLTVDVKPDAKFEGEVTVYLGRYDDQLKDWLQANPELDLNGDGHVDERDAHLHKTPEHPNGVFNEPEPYYTINAADIAKVLSTNPDGLGAGSARADIFVEGHYSVFDLLRYLVHTRKDLRFDSVASPQETGRDTHEFTISWDRNKDGIFDERDANVYSNFQTPDWHARIKSNGGVEKKLNGTLDGKGPQGEGHYERLDQVMLQPGMAVRLQAFSPEMTQRRLWVQNREMARLAQNGGKVIVPRLMINKPDPANLDDRSKDTLMMIENVEVTAHNMRPDIFQPGVITKMDVFLSARQRGVDVKFNYWPTLSTGAKVDHFALFSVDGIDSQVGKGWTTVYGEQAVMNDFKPNAKCEFSRPESGGMDLQVDAEHCRLDWNSNFGGNVIHVMSDVWVMNQPVEFVMTGYLSHYPLWGMEEFNGQEPKERDFSESRDGSDIAYLQVFDLPSVADKDAPVLTESHFGWKIADCTECHNESKDPLGHGGHSWPINNNDGFSIMQPYYCSTCHGSNGAPLGHNETARCFWCHTGGSNTPKHHGDASTKKLYRKDALLSNDKIYNHPDLLNVLPRDKWGNYEVYDNIWHSKNSDWNMSDVFPDPYSCMTCHPDKS</sequence>
<keyword evidence="2" id="KW-1185">Reference proteome</keyword>
<comment type="caution">
    <text evidence="1">The sequence shown here is derived from an EMBL/GenBank/DDBJ whole genome shotgun (WGS) entry which is preliminary data.</text>
</comment>
<dbReference type="InterPro" id="IPR036280">
    <property type="entry name" value="Multihaem_cyt_sf"/>
</dbReference>
<evidence type="ECO:0000313" key="2">
    <source>
        <dbReference type="Proteomes" id="UP000604898"/>
    </source>
</evidence>
<dbReference type="RefSeq" id="WP_202721061.1">
    <property type="nucleotide sequence ID" value="NZ_BPEX01000002.1"/>
</dbReference>